<evidence type="ECO:0000313" key="6">
    <source>
        <dbReference type="EMBL" id="WMB80951.1"/>
    </source>
</evidence>
<evidence type="ECO:0000256" key="5">
    <source>
        <dbReference type="RuleBase" id="RU362059"/>
    </source>
</evidence>
<keyword evidence="5" id="KW-0472">Membrane</keyword>
<evidence type="ECO:0000256" key="4">
    <source>
        <dbReference type="RuleBase" id="RU003718"/>
    </source>
</evidence>
<protein>
    <recommendedName>
        <fullName evidence="5">UDP-glucuronosyltransferase</fullName>
        <ecNumber evidence="5">2.4.1.17</ecNumber>
    </recommendedName>
</protein>
<dbReference type="Gene3D" id="3.40.50.2000">
    <property type="entry name" value="Glycogen Phosphorylase B"/>
    <property type="match status" value="2"/>
</dbReference>
<feature type="transmembrane region" description="Helical" evidence="5">
    <location>
        <begin position="498"/>
        <end position="518"/>
    </location>
</feature>
<accession>A0AA50Q869</accession>
<dbReference type="FunFam" id="3.40.50.2000:FF:000021">
    <property type="entry name" value="UDP-glucuronosyltransferase"/>
    <property type="match status" value="1"/>
</dbReference>
<dbReference type="EMBL" id="OR400613">
    <property type="protein sequence ID" value="WMB80951.1"/>
    <property type="molecule type" value="mRNA"/>
</dbReference>
<evidence type="ECO:0000256" key="2">
    <source>
        <dbReference type="ARBA" id="ARBA00022676"/>
    </source>
</evidence>
<dbReference type="PROSITE" id="PS00375">
    <property type="entry name" value="UDPGT"/>
    <property type="match status" value="1"/>
</dbReference>
<evidence type="ECO:0000256" key="3">
    <source>
        <dbReference type="ARBA" id="ARBA00022679"/>
    </source>
</evidence>
<sequence length="532" mass="60327">MCSIVKKVFFIFFIVGQGYCANVLYIHGVLSPSHHIWNRALAKGLADAGHNVTFISTDPPKGNTKNLHYIELEGSYENLEEIMSLKDGHGEFNILDYAKESEGSKINAARILSDYCTMSCEAIFNSKNGIQKILSYPNDFKFDIIVQDFTCGSCLLPLAHKFNYPSIVGVSAFLNPPYTPFLIGGNKYPAYVPHYLLQYKPPMTFFQRFYNFLIYTVEDLSFEYELYPGLEKTVRKNLNFKDLPPLKEIEHKTKLLLLNSDHAIDYPEPLQPNMVLVGGLQITEPKELPADIKKFVESGKKGTVLMSLGTNILSNLLGDAILTSILKTFESLPEYNFIWKFESEPHELPIKPSKNVMVSKFLPQNDLLAHPNLKAFITHAGGLSTQESLWYGKPMVGIPFIDDQYRTIEKCVTMGVGIKLEIAKLNVDIFRKAIKEAIENPSYTKNAQKISKLFQDKPKKPLETAVWWIEYVLRNPDAPIYKSPTLELGFLASNNYDIYLVIIACLHIIGFSIRAAYLKIFSKKSTEKVKKN</sequence>
<dbReference type="InterPro" id="IPR002213">
    <property type="entry name" value="UDP_glucos_trans"/>
</dbReference>
<keyword evidence="3 4" id="KW-0808">Transferase</keyword>
<dbReference type="EC" id="2.4.1.17" evidence="5"/>
<comment type="catalytic activity">
    <reaction evidence="5">
        <text>glucuronate acceptor + UDP-alpha-D-glucuronate = acceptor beta-D-glucuronoside + UDP + H(+)</text>
        <dbReference type="Rhea" id="RHEA:21032"/>
        <dbReference type="ChEBI" id="CHEBI:15378"/>
        <dbReference type="ChEBI" id="CHEBI:58052"/>
        <dbReference type="ChEBI" id="CHEBI:58223"/>
        <dbReference type="ChEBI" id="CHEBI:132367"/>
        <dbReference type="ChEBI" id="CHEBI:132368"/>
        <dbReference type="EC" id="2.4.1.17"/>
    </reaction>
</comment>
<keyword evidence="2 4" id="KW-0328">Glycosyltransferase</keyword>
<dbReference type="PANTHER" id="PTHR48043">
    <property type="entry name" value="EG:EG0003.4 PROTEIN-RELATED"/>
    <property type="match status" value="1"/>
</dbReference>
<reference evidence="6" key="1">
    <citation type="journal article" date="2023" name="Ecotoxicol. Environ. Saf.">
        <title>UDP-glucuronosyltransferase is involved in susceptibility of Chironomus kiiensis Tokunaga, 1936 (Diptera: Chironomidae) to insecticides.</title>
        <authorList>
            <person name="Fan C."/>
            <person name="Cui Z."/>
            <person name="Yang T."/>
            <person name="Sun L."/>
            <person name="Cao C."/>
        </authorList>
    </citation>
    <scope>NUCLEOTIDE SEQUENCE</scope>
</reference>
<dbReference type="InterPro" id="IPR035595">
    <property type="entry name" value="UDP_glycos_trans_CS"/>
</dbReference>
<keyword evidence="5" id="KW-1133">Transmembrane helix</keyword>
<comment type="similarity">
    <text evidence="1 4">Belongs to the UDP-glycosyltransferase family.</text>
</comment>
<dbReference type="InterPro" id="IPR050271">
    <property type="entry name" value="UDP-glycosyltransferase"/>
</dbReference>
<name>A0AA50Q869_CHIKI</name>
<keyword evidence="5" id="KW-0812">Transmembrane</keyword>
<dbReference type="GO" id="GO:0016020">
    <property type="term" value="C:membrane"/>
    <property type="evidence" value="ECO:0007669"/>
    <property type="project" value="UniProtKB-SubCell"/>
</dbReference>
<dbReference type="Pfam" id="PF00201">
    <property type="entry name" value="UDPGT"/>
    <property type="match status" value="1"/>
</dbReference>
<dbReference type="PANTHER" id="PTHR48043:SF159">
    <property type="entry name" value="EG:EG0003.4 PROTEIN-RELATED"/>
    <property type="match status" value="1"/>
</dbReference>
<dbReference type="SUPFAM" id="SSF53756">
    <property type="entry name" value="UDP-Glycosyltransferase/glycogen phosphorylase"/>
    <property type="match status" value="1"/>
</dbReference>
<proteinExistence type="evidence at transcript level"/>
<dbReference type="AlphaFoldDB" id="A0AA50Q869"/>
<dbReference type="CDD" id="cd03784">
    <property type="entry name" value="GT1_Gtf-like"/>
    <property type="match status" value="1"/>
</dbReference>
<organism evidence="6">
    <name type="scientific">Chironomus kiiensis</name>
    <name type="common">Midge</name>
    <dbReference type="NCBI Taxonomy" id="84408"/>
    <lineage>
        <taxon>Eukaryota</taxon>
        <taxon>Metazoa</taxon>
        <taxon>Ecdysozoa</taxon>
        <taxon>Arthropoda</taxon>
        <taxon>Hexapoda</taxon>
        <taxon>Insecta</taxon>
        <taxon>Pterygota</taxon>
        <taxon>Neoptera</taxon>
        <taxon>Endopterygota</taxon>
        <taxon>Diptera</taxon>
        <taxon>Nematocera</taxon>
        <taxon>Chironomoidea</taxon>
        <taxon>Chironomidae</taxon>
        <taxon>Chironominae</taxon>
        <taxon>Chironomus</taxon>
    </lineage>
</organism>
<dbReference type="GO" id="GO:0015020">
    <property type="term" value="F:glucuronosyltransferase activity"/>
    <property type="evidence" value="ECO:0007669"/>
    <property type="project" value="UniProtKB-EC"/>
</dbReference>
<evidence type="ECO:0000256" key="1">
    <source>
        <dbReference type="ARBA" id="ARBA00009995"/>
    </source>
</evidence>
<comment type="subcellular location">
    <subcellularLocation>
        <location evidence="5">Membrane</location>
        <topology evidence="5">Single-pass membrane protein</topology>
    </subcellularLocation>
</comment>
<reference evidence="6" key="2">
    <citation type="submission" date="2023-08" db="EMBL/GenBank/DDBJ databases">
        <authorList>
            <person name="Cao C."/>
            <person name="Sun L."/>
        </authorList>
    </citation>
    <scope>NUCLEOTIDE SEQUENCE</scope>
</reference>